<evidence type="ECO:0000256" key="3">
    <source>
        <dbReference type="ARBA" id="ARBA00004744"/>
    </source>
</evidence>
<dbReference type="Gene3D" id="1.25.40.10">
    <property type="entry name" value="Tetratricopeptide repeat domain"/>
    <property type="match status" value="1"/>
</dbReference>
<comment type="function">
    <text evidence="1">Involved in a late step of protoheme IX synthesis.</text>
</comment>
<organism evidence="12">
    <name type="scientific">Salinispirillum sp. LH 10-3-1</name>
    <dbReference type="NCBI Taxonomy" id="2952525"/>
    <lineage>
        <taxon>Bacteria</taxon>
        <taxon>Pseudomonadati</taxon>
        <taxon>Pseudomonadota</taxon>
        <taxon>Gammaproteobacteria</taxon>
        <taxon>Oceanospirillales</taxon>
        <taxon>Saccharospirillaceae</taxon>
        <taxon>Salinispirillum</taxon>
    </lineage>
</organism>
<dbReference type="SUPFAM" id="SSF48452">
    <property type="entry name" value="TPR-like"/>
    <property type="match status" value="1"/>
</dbReference>
<dbReference type="GO" id="GO:0042168">
    <property type="term" value="P:heme metabolic process"/>
    <property type="evidence" value="ECO:0007669"/>
    <property type="project" value="InterPro"/>
</dbReference>
<evidence type="ECO:0000256" key="4">
    <source>
        <dbReference type="ARBA" id="ARBA00022475"/>
    </source>
</evidence>
<evidence type="ECO:0000256" key="5">
    <source>
        <dbReference type="ARBA" id="ARBA00022519"/>
    </source>
</evidence>
<dbReference type="GO" id="GO:0006779">
    <property type="term" value="P:porphyrin-containing compound biosynthetic process"/>
    <property type="evidence" value="ECO:0007669"/>
    <property type="project" value="UniProtKB-KW"/>
</dbReference>
<dbReference type="EMBL" id="CP101717">
    <property type="protein sequence ID" value="WLD58702.1"/>
    <property type="molecule type" value="Genomic_DNA"/>
</dbReference>
<gene>
    <name evidence="12" type="ORF">NFC81_02625</name>
</gene>
<dbReference type="InterPro" id="IPR011990">
    <property type="entry name" value="TPR-like_helical_dom_sf"/>
</dbReference>
<proteinExistence type="predicted"/>
<keyword evidence="5" id="KW-0997">Cell inner membrane</keyword>
<evidence type="ECO:0000256" key="7">
    <source>
        <dbReference type="ARBA" id="ARBA00022989"/>
    </source>
</evidence>
<keyword evidence="7 10" id="KW-1133">Transmembrane helix</keyword>
<accession>A0AB38YH69</accession>
<dbReference type="Pfam" id="PF07219">
    <property type="entry name" value="HemY_N"/>
    <property type="match status" value="1"/>
</dbReference>
<name>A0AB38YH69_9GAMM</name>
<evidence type="ECO:0000256" key="9">
    <source>
        <dbReference type="ARBA" id="ARBA00023244"/>
    </source>
</evidence>
<evidence type="ECO:0000256" key="1">
    <source>
        <dbReference type="ARBA" id="ARBA00002962"/>
    </source>
</evidence>
<keyword evidence="4" id="KW-1003">Cell membrane</keyword>
<keyword evidence="6 10" id="KW-0812">Transmembrane</keyword>
<dbReference type="NCBIfam" id="TIGR00540">
    <property type="entry name" value="TPR_hemY_coli"/>
    <property type="match status" value="1"/>
</dbReference>
<evidence type="ECO:0000256" key="8">
    <source>
        <dbReference type="ARBA" id="ARBA00023136"/>
    </source>
</evidence>
<dbReference type="GO" id="GO:0005886">
    <property type="term" value="C:plasma membrane"/>
    <property type="evidence" value="ECO:0007669"/>
    <property type="project" value="UniProtKB-SubCell"/>
</dbReference>
<comment type="subcellular location">
    <subcellularLocation>
        <location evidence="2">Cell inner membrane</location>
        <topology evidence="2">Multi-pass membrane protein</topology>
    </subcellularLocation>
</comment>
<sequence>MKLLRRALLILLILVLGGAVGYMARQDSGYVLIAWGDHALEMSLWIGLAALITLVLAWLLIRRMLVLLGKLRPNRRHQGVKSLENGILAFLELKLPRAKRLLAKGERYSPLPWVNQLLLARIAQAEKDYANVATWLDKATEENPQVELASGLLLALSAYESKQFELALAHCKRLTQKHPDNPFVLRLLRDVHVRLKDWDALLELQPKLIRVGRKSVEPWQTDMINGLVATRPANAGARLQKWWKSLSQQQQASSDLRYQYLKALVVLETPLVAKKALESAIGQEWDTRLVVLYSGLNTTARERLQQAERWRTQHTPDAHFYLALGRLCLQESLWGKARDYFKDGLAQNPLPELYWELARLEEALGERDSSHERLTALAEQMLKCPALPLPAATPEAQTHE</sequence>
<evidence type="ECO:0000259" key="11">
    <source>
        <dbReference type="Pfam" id="PF07219"/>
    </source>
</evidence>
<comment type="pathway">
    <text evidence="3">Porphyrin-containing compound metabolism; protoheme biosynthesis.</text>
</comment>
<evidence type="ECO:0000313" key="12">
    <source>
        <dbReference type="EMBL" id="WLD58702.1"/>
    </source>
</evidence>
<protein>
    <recommendedName>
        <fullName evidence="11">HemY N-terminal domain-containing protein</fullName>
    </recommendedName>
</protein>
<evidence type="ECO:0000256" key="10">
    <source>
        <dbReference type="SAM" id="Phobius"/>
    </source>
</evidence>
<dbReference type="RefSeq" id="WP_304995988.1">
    <property type="nucleotide sequence ID" value="NZ_CP101717.1"/>
</dbReference>
<keyword evidence="9" id="KW-0627">Porphyrin biosynthesis</keyword>
<dbReference type="InterPro" id="IPR005254">
    <property type="entry name" value="Heme_biosyn_assoc_TPR_pro"/>
</dbReference>
<dbReference type="InterPro" id="IPR010817">
    <property type="entry name" value="HemY_N"/>
</dbReference>
<feature type="domain" description="HemY N-terminal" evidence="11">
    <location>
        <begin position="29"/>
        <end position="126"/>
    </location>
</feature>
<reference evidence="12" key="1">
    <citation type="submission" date="2022-07" db="EMBL/GenBank/DDBJ databases">
        <title>Complete genome sequence of Salinispirillum sp. LH10-3-1 capable of multiple carbohydrate inversion isolated from a soda lake.</title>
        <authorList>
            <person name="Liu J."/>
            <person name="Zhai Y."/>
            <person name="Zhang H."/>
            <person name="Yang H."/>
            <person name="Qu J."/>
            <person name="Li J."/>
        </authorList>
    </citation>
    <scope>NUCLEOTIDE SEQUENCE</scope>
    <source>
        <strain evidence="12">LH 10-3-1</strain>
    </source>
</reference>
<dbReference type="AlphaFoldDB" id="A0AB38YH69"/>
<evidence type="ECO:0000256" key="6">
    <source>
        <dbReference type="ARBA" id="ARBA00022692"/>
    </source>
</evidence>
<keyword evidence="8 10" id="KW-0472">Membrane</keyword>
<feature type="transmembrane region" description="Helical" evidence="10">
    <location>
        <begin position="42"/>
        <end position="61"/>
    </location>
</feature>
<evidence type="ECO:0000256" key="2">
    <source>
        <dbReference type="ARBA" id="ARBA00004429"/>
    </source>
</evidence>